<evidence type="ECO:0000259" key="2">
    <source>
        <dbReference type="Pfam" id="PF00849"/>
    </source>
</evidence>
<comment type="caution">
    <text evidence="3">The sequence shown here is derived from an EMBL/GenBank/DDBJ whole genome shotgun (WGS) entry which is preliminary data.</text>
</comment>
<dbReference type="Proteomes" id="UP000027284">
    <property type="component" value="Unassembled WGS sequence"/>
</dbReference>
<comment type="similarity">
    <text evidence="1">Belongs to the pseudouridine synthase RluA family.</text>
</comment>
<dbReference type="GO" id="GO:0140098">
    <property type="term" value="F:catalytic activity, acting on RNA"/>
    <property type="evidence" value="ECO:0007669"/>
    <property type="project" value="UniProtKB-ARBA"/>
</dbReference>
<evidence type="ECO:0000256" key="1">
    <source>
        <dbReference type="ARBA" id="ARBA00010876"/>
    </source>
</evidence>
<dbReference type="STRING" id="1312852.EG19_02385"/>
<feature type="domain" description="Pseudouridine synthase RsuA/RluA-like" evidence="2">
    <location>
        <begin position="11"/>
        <end position="159"/>
    </location>
</feature>
<protein>
    <recommendedName>
        <fullName evidence="2">Pseudouridine synthase RsuA/RluA-like domain-containing protein</fullName>
    </recommendedName>
</protein>
<dbReference type="InterPro" id="IPR006145">
    <property type="entry name" value="PsdUridine_synth_RsuA/RluA"/>
</dbReference>
<evidence type="ECO:0000313" key="3">
    <source>
        <dbReference type="EMBL" id="KDA53840.1"/>
    </source>
</evidence>
<dbReference type="InterPro" id="IPR020103">
    <property type="entry name" value="PsdUridine_synth_cat_dom_sf"/>
</dbReference>
<reference evidence="3 4" key="1">
    <citation type="submission" date="2014-04" db="EMBL/GenBank/DDBJ databases">
        <title>The Genome Sequence of Thermoanaerobaculum aquaticum MP-01, The First Cultivated Group 23 Acidobacterium.</title>
        <authorList>
            <person name="Stamps B.W."/>
            <person name="Losey N.A."/>
            <person name="Lawson P.A."/>
            <person name="Stevenson B.S."/>
        </authorList>
    </citation>
    <scope>NUCLEOTIDE SEQUENCE [LARGE SCALE GENOMIC DNA]</scope>
    <source>
        <strain evidence="3 4">MP-01</strain>
    </source>
</reference>
<organism evidence="3 4">
    <name type="scientific">Thermoanaerobaculum aquaticum</name>
    <dbReference type="NCBI Taxonomy" id="1312852"/>
    <lineage>
        <taxon>Bacteria</taxon>
        <taxon>Pseudomonadati</taxon>
        <taxon>Acidobacteriota</taxon>
        <taxon>Thermoanaerobaculia</taxon>
        <taxon>Thermoanaerobaculales</taxon>
        <taxon>Thermoanaerobaculaceae</taxon>
        <taxon>Thermoanaerobaculum</taxon>
    </lineage>
</organism>
<dbReference type="PANTHER" id="PTHR21600:SF87">
    <property type="entry name" value="RNA PSEUDOURIDYLATE SYNTHASE DOMAIN-CONTAINING PROTEIN 1"/>
    <property type="match status" value="1"/>
</dbReference>
<dbReference type="GO" id="GO:0009982">
    <property type="term" value="F:pseudouridine synthase activity"/>
    <property type="evidence" value="ECO:0007669"/>
    <property type="project" value="InterPro"/>
</dbReference>
<dbReference type="Pfam" id="PF00849">
    <property type="entry name" value="PseudoU_synth_2"/>
    <property type="match status" value="1"/>
</dbReference>
<keyword evidence="4" id="KW-1185">Reference proteome</keyword>
<dbReference type="EMBL" id="JMFG01000016">
    <property type="protein sequence ID" value="KDA53840.1"/>
    <property type="molecule type" value="Genomic_DNA"/>
</dbReference>
<dbReference type="PANTHER" id="PTHR21600">
    <property type="entry name" value="MITOCHONDRIAL RNA PSEUDOURIDINE SYNTHASE"/>
    <property type="match status" value="1"/>
</dbReference>
<name>A0A062XZA1_9BACT</name>
<gene>
    <name evidence="3" type="ORF">EG19_02385</name>
</gene>
<dbReference type="CDD" id="cd02869">
    <property type="entry name" value="PseudoU_synth_RluA_like"/>
    <property type="match status" value="1"/>
</dbReference>
<dbReference type="InterPro" id="IPR050188">
    <property type="entry name" value="RluA_PseudoU_synthase"/>
</dbReference>
<proteinExistence type="inferred from homology"/>
<accession>A0A062XZA1</accession>
<dbReference type="Gene3D" id="3.30.2350.10">
    <property type="entry name" value="Pseudouridine synthase"/>
    <property type="match status" value="1"/>
</dbReference>
<dbReference type="AlphaFoldDB" id="A0A062XZA1"/>
<sequence>MVVSVLFADEQVVVVNKPPGVSVVFDRHRRQEASFWQEVWEQLGPVFVVHRLDRDTTGTLLFARTSETQKVLSQAFSKHRVRKVYHAVVSGVPSWEHMTVEHPLRENGDRLHRTVVDWERGKPARTELRLLRVFSPEKALVEACPVTGRRHQIRAHLAALGLPLLGDTLYGGNPAAPRPLLHARLLVFPHPWHGHFVEVEAPYPEDWESLLNPATAGAATQQ</sequence>
<evidence type="ECO:0000313" key="4">
    <source>
        <dbReference type="Proteomes" id="UP000027284"/>
    </source>
</evidence>
<dbReference type="GO" id="GO:0000455">
    <property type="term" value="P:enzyme-directed rRNA pseudouridine synthesis"/>
    <property type="evidence" value="ECO:0007669"/>
    <property type="project" value="TreeGrafter"/>
</dbReference>
<dbReference type="GO" id="GO:0003723">
    <property type="term" value="F:RNA binding"/>
    <property type="evidence" value="ECO:0007669"/>
    <property type="project" value="InterPro"/>
</dbReference>
<dbReference type="SUPFAM" id="SSF55120">
    <property type="entry name" value="Pseudouridine synthase"/>
    <property type="match status" value="1"/>
</dbReference>